<dbReference type="AlphaFoldDB" id="B9Z6V6"/>
<evidence type="ECO:0000313" key="2">
    <source>
        <dbReference type="Proteomes" id="UP000003165"/>
    </source>
</evidence>
<dbReference type="InterPro" id="IPR029063">
    <property type="entry name" value="SAM-dependent_MTases_sf"/>
</dbReference>
<organism evidence="1 2">
    <name type="scientific">Pseudogulbenkiania ferrooxidans 2002</name>
    <dbReference type="NCBI Taxonomy" id="279714"/>
    <lineage>
        <taxon>Bacteria</taxon>
        <taxon>Pseudomonadati</taxon>
        <taxon>Pseudomonadota</taxon>
        <taxon>Betaproteobacteria</taxon>
        <taxon>Neisseriales</taxon>
        <taxon>Chromobacteriaceae</taxon>
        <taxon>Pseudogulbenkiania</taxon>
    </lineage>
</organism>
<dbReference type="EMBL" id="ACIS01000009">
    <property type="protein sequence ID" value="EEG07271.1"/>
    <property type="molecule type" value="Genomic_DNA"/>
</dbReference>
<protein>
    <recommendedName>
        <fullName evidence="3">O-methyltransferase-like protein</fullName>
    </recommendedName>
</protein>
<sequence>MEYQFTNDWFGGNVYERGVEVDLRSVWTALLKSGSYQSILEIGSYEGNSTCFMIEQCGAKNSVNLVCIDTWGGSDEHVAFDHDMGAVERRFDHNVQIASSKVANDIHLSKLKMTSLMGCANLISQNLHNAFDLVYVDGSHTAADVLTDAVLSFPLLKVGGLMVFDDYLWNFGYEMHNTPLKIPKMAIDAFSNIFYDKIKIVHGLPSYQFYLVKTSD</sequence>
<accession>B9Z6V6</accession>
<dbReference type="SUPFAM" id="SSF53335">
    <property type="entry name" value="S-adenosyl-L-methionine-dependent methyltransferases"/>
    <property type="match status" value="1"/>
</dbReference>
<dbReference type="Pfam" id="PF13578">
    <property type="entry name" value="Methyltransf_24"/>
    <property type="match status" value="1"/>
</dbReference>
<reference evidence="1 2" key="1">
    <citation type="submission" date="2009-02" db="EMBL/GenBank/DDBJ databases">
        <title>Sequencing of the draft genome and assembly of Lutiella nitroferrum 2002.</title>
        <authorList>
            <consortium name="US DOE Joint Genome Institute (JGI-PGF)"/>
            <person name="Lucas S."/>
            <person name="Copeland A."/>
            <person name="Lapidus A."/>
            <person name="Glavina del Rio T."/>
            <person name="Tice H."/>
            <person name="Bruce D."/>
            <person name="Goodwin L."/>
            <person name="Pitluck S."/>
            <person name="Larimer F."/>
            <person name="Land M.L."/>
            <person name="Hauser L."/>
            <person name="Coates J.D."/>
        </authorList>
    </citation>
    <scope>NUCLEOTIDE SEQUENCE [LARGE SCALE GENOMIC DNA]</scope>
    <source>
        <strain evidence="1 2">2002</strain>
    </source>
</reference>
<dbReference type="RefSeq" id="WP_008955111.1">
    <property type="nucleotide sequence ID" value="NZ_ACIS01000009.1"/>
</dbReference>
<name>B9Z6V6_9NEIS</name>
<comment type="caution">
    <text evidence="1">The sequence shown here is derived from an EMBL/GenBank/DDBJ whole genome shotgun (WGS) entry which is preliminary data.</text>
</comment>
<gene>
    <name evidence="1" type="ORF">FuraDRAFT_3092</name>
</gene>
<dbReference type="eggNOG" id="COG4122">
    <property type="taxonomic scope" value="Bacteria"/>
</dbReference>
<proteinExistence type="predicted"/>
<keyword evidence="2" id="KW-1185">Reference proteome</keyword>
<dbReference type="Proteomes" id="UP000003165">
    <property type="component" value="Unassembled WGS sequence"/>
</dbReference>
<evidence type="ECO:0008006" key="3">
    <source>
        <dbReference type="Google" id="ProtNLM"/>
    </source>
</evidence>
<evidence type="ECO:0000313" key="1">
    <source>
        <dbReference type="EMBL" id="EEG07271.1"/>
    </source>
</evidence>
<dbReference type="Gene3D" id="3.40.50.150">
    <property type="entry name" value="Vaccinia Virus protein VP39"/>
    <property type="match status" value="1"/>
</dbReference>
<dbReference type="CDD" id="cd02440">
    <property type="entry name" value="AdoMet_MTases"/>
    <property type="match status" value="1"/>
</dbReference>